<gene>
    <name evidence="1" type="ORF">EPIR_2547</name>
</gene>
<evidence type="ECO:0000313" key="1">
    <source>
        <dbReference type="EMBL" id="CCG87910.1"/>
    </source>
</evidence>
<comment type="caution">
    <text evidence="1">The sequence shown here is derived from an EMBL/GenBank/DDBJ whole genome shotgun (WGS) entry which is preliminary data.</text>
</comment>
<dbReference type="Proteomes" id="UP000018217">
    <property type="component" value="Unassembled WGS sequence"/>
</dbReference>
<accession>V5ZAF5</accession>
<proteinExistence type="predicted"/>
<organism evidence="1 2">
    <name type="scientific">Erwinia piriflorinigrans CFBP 5888</name>
    <dbReference type="NCBI Taxonomy" id="1161919"/>
    <lineage>
        <taxon>Bacteria</taxon>
        <taxon>Pseudomonadati</taxon>
        <taxon>Pseudomonadota</taxon>
        <taxon>Gammaproteobacteria</taxon>
        <taxon>Enterobacterales</taxon>
        <taxon>Erwiniaceae</taxon>
        <taxon>Erwinia</taxon>
    </lineage>
</organism>
<keyword evidence="2" id="KW-1185">Reference proteome</keyword>
<sequence length="31" mass="3734">MSVLIWLTKMKGVQRRCAVKRREENTFILLI</sequence>
<name>V5ZAF5_9GAMM</name>
<evidence type="ECO:0000313" key="2">
    <source>
        <dbReference type="Proteomes" id="UP000018217"/>
    </source>
</evidence>
<dbReference type="AlphaFoldDB" id="V5ZAF5"/>
<protein>
    <submittedName>
        <fullName evidence="1">Uncharacterized protein</fullName>
    </submittedName>
</protein>
<reference evidence="1 2" key="1">
    <citation type="journal article" date="2013" name="Syst. Appl. Microbiol.">
        <title>Phylogenetic position and virulence apparatus of the pear flower necrosis pathogen Erwinia piriflorinigrans CFBP 5888T as assessed by comparative genomics.</title>
        <authorList>
            <person name="Smits T.H."/>
            <person name="Rezzonico F."/>
            <person name="Lopez M.M."/>
            <person name="Blom J."/>
            <person name="Goesmann A."/>
            <person name="Frey J.E."/>
            <person name="Duffy B."/>
        </authorList>
    </citation>
    <scope>NUCLEOTIDE SEQUENCE [LARGE SCALE GENOMIC DNA]</scope>
    <source>
        <strain evidence="2">CFBP5888</strain>
    </source>
</reference>
<dbReference type="EMBL" id="CAHS01000015">
    <property type="protein sequence ID" value="CCG87910.1"/>
    <property type="molecule type" value="Genomic_DNA"/>
</dbReference>